<evidence type="ECO:0000313" key="10">
    <source>
        <dbReference type="Proteomes" id="UP000034805"/>
    </source>
</evidence>
<protein>
    <submittedName>
        <fullName evidence="8 9">Vesicle-associated membrane protein 5</fullName>
    </submittedName>
</protein>
<evidence type="ECO:0000256" key="1">
    <source>
        <dbReference type="ARBA" id="ARBA00008025"/>
    </source>
</evidence>
<evidence type="ECO:0000313" key="9">
    <source>
        <dbReference type="Ensembl" id="ENSSFOP00015028903.1"/>
    </source>
</evidence>
<comment type="similarity">
    <text evidence="1">Belongs to the synaptobrevin family.</text>
</comment>
<feature type="coiled-coil region" evidence="4">
    <location>
        <begin position="1"/>
        <end position="32"/>
    </location>
</feature>
<dbReference type="CTD" id="10791"/>
<evidence type="ECO:0000256" key="5">
    <source>
        <dbReference type="SAM" id="MobiDB-lite"/>
    </source>
</evidence>
<reference evidence="9" key="3">
    <citation type="submission" date="2025-05" db="UniProtKB">
        <authorList>
            <consortium name="Ensembl"/>
        </authorList>
    </citation>
    <scope>IDENTIFICATION</scope>
</reference>
<feature type="region of interest" description="Disordered" evidence="5">
    <location>
        <begin position="98"/>
        <end position="117"/>
    </location>
</feature>
<dbReference type="Gene3D" id="1.20.5.110">
    <property type="match status" value="1"/>
</dbReference>
<dbReference type="InterPro" id="IPR042855">
    <property type="entry name" value="V_SNARE_CC"/>
</dbReference>
<dbReference type="InterPro" id="IPR001388">
    <property type="entry name" value="Synaptobrevin-like"/>
</dbReference>
<dbReference type="RefSeq" id="XP_018617996.1">
    <property type="nucleotide sequence ID" value="XM_018762480.2"/>
</dbReference>
<gene>
    <name evidence="9" type="primary">vamp5</name>
    <name evidence="8" type="ORF">Z043_122261</name>
</gene>
<dbReference type="PANTHER" id="PTHR47462:SF1">
    <property type="entry name" value="VESICLE-ASSOCIATED MEMBRANE PROTEIN 5"/>
    <property type="match status" value="1"/>
</dbReference>
<dbReference type="Pfam" id="PF00957">
    <property type="entry name" value="Synaptobrevin"/>
    <property type="match status" value="1"/>
</dbReference>
<dbReference type="PRINTS" id="PR00219">
    <property type="entry name" value="SYNAPTOBREVN"/>
</dbReference>
<keyword evidence="11" id="KW-1185">Reference proteome</keyword>
<keyword evidence="6" id="KW-1133">Transmembrane helix</keyword>
<evidence type="ECO:0000313" key="8">
    <source>
        <dbReference type="EMBL" id="KPP59786.1"/>
    </source>
</evidence>
<dbReference type="STRING" id="113540.ENSSFOP00015028903"/>
<feature type="transmembrane region" description="Helical" evidence="6">
    <location>
        <begin position="73"/>
        <end position="95"/>
    </location>
</feature>
<dbReference type="GO" id="GO:0043001">
    <property type="term" value="P:Golgi to plasma membrane protein transport"/>
    <property type="evidence" value="ECO:0007669"/>
    <property type="project" value="TreeGrafter"/>
</dbReference>
<evidence type="ECO:0000256" key="6">
    <source>
        <dbReference type="SAM" id="Phobius"/>
    </source>
</evidence>
<evidence type="ECO:0000256" key="4">
    <source>
        <dbReference type="SAM" id="Coils"/>
    </source>
</evidence>
<keyword evidence="3 4" id="KW-0175">Coiled coil</keyword>
<organism evidence="8 10">
    <name type="scientific">Scleropages formosus</name>
    <name type="common">Asian bonytongue</name>
    <name type="synonym">Osteoglossum formosum</name>
    <dbReference type="NCBI Taxonomy" id="113540"/>
    <lineage>
        <taxon>Eukaryota</taxon>
        <taxon>Metazoa</taxon>
        <taxon>Chordata</taxon>
        <taxon>Craniata</taxon>
        <taxon>Vertebrata</taxon>
        <taxon>Euteleostomi</taxon>
        <taxon>Actinopterygii</taxon>
        <taxon>Neopterygii</taxon>
        <taxon>Teleostei</taxon>
        <taxon>Osteoglossocephala</taxon>
        <taxon>Osteoglossomorpha</taxon>
        <taxon>Osteoglossiformes</taxon>
        <taxon>Osteoglossidae</taxon>
        <taxon>Scleropages</taxon>
    </lineage>
</organism>
<dbReference type="GeneTree" id="ENSGT00730000111371"/>
<dbReference type="AlphaFoldDB" id="A0A0P7U003"/>
<dbReference type="EMBL" id="JARO02011596">
    <property type="protein sequence ID" value="KPP59786.1"/>
    <property type="molecule type" value="Genomic_DNA"/>
</dbReference>
<comment type="subcellular location">
    <subcellularLocation>
        <location evidence="2">Endomembrane system</location>
        <topology evidence="2">Single-pass type IV membrane protein</topology>
    </subcellularLocation>
</comment>
<dbReference type="GO" id="GO:0012505">
    <property type="term" value="C:endomembrane system"/>
    <property type="evidence" value="ECO:0007669"/>
    <property type="project" value="UniProtKB-SubCell"/>
</dbReference>
<keyword evidence="6" id="KW-0812">Transmembrane</keyword>
<reference evidence="8 10" key="1">
    <citation type="submission" date="2015-08" db="EMBL/GenBank/DDBJ databases">
        <title>The genome of the Asian arowana (Scleropages formosus).</title>
        <authorList>
            <person name="Tan M.H."/>
            <person name="Gan H.M."/>
            <person name="Croft L.J."/>
            <person name="Austin C.M."/>
        </authorList>
    </citation>
    <scope>NUCLEOTIDE SEQUENCE [LARGE SCALE GENOMIC DNA]</scope>
    <source>
        <strain evidence="8">Aro1</strain>
    </source>
</reference>
<reference evidence="9 11" key="2">
    <citation type="submission" date="2019-04" db="EMBL/GenBank/DDBJ databases">
        <authorList>
            <consortium name="Wellcome Sanger Institute Data Sharing"/>
        </authorList>
    </citation>
    <scope>NUCLEOTIDE SEQUENCE [LARGE SCALE GENOMIC DNA]</scope>
</reference>
<evidence type="ECO:0000256" key="3">
    <source>
        <dbReference type="PROSITE-ProRule" id="PRU00290"/>
    </source>
</evidence>
<dbReference type="OrthoDB" id="190375at2759"/>
<dbReference type="KEGG" id="sfm:108940364"/>
<evidence type="ECO:0000259" key="7">
    <source>
        <dbReference type="PROSITE" id="PS50892"/>
    </source>
</evidence>
<name>A0A0P7U003_SCLFO</name>
<proteinExistence type="inferred from homology"/>
<sequence>MENGKSRLKQAQEEVEEVKEIMLDNLNKAEERTGKLGELEDRAEHLLEMSKGFEKTTHKLKQQKRCEAMKMKILLGGIGVFVLLVIIIVVISVMVPSSGQQNSNQVTAPNPTLSVKT</sequence>
<feature type="domain" description="V-SNARE coiled-coil homology" evidence="7">
    <location>
        <begin position="7"/>
        <end position="67"/>
    </location>
</feature>
<dbReference type="Proteomes" id="UP000694397">
    <property type="component" value="Chromosome 12"/>
</dbReference>
<dbReference type="Proteomes" id="UP000034805">
    <property type="component" value="Unassembled WGS sequence"/>
</dbReference>
<accession>A0A0P7U003</accession>
<dbReference type="GeneID" id="108940364"/>
<dbReference type="SUPFAM" id="SSF58038">
    <property type="entry name" value="SNARE fusion complex"/>
    <property type="match status" value="1"/>
</dbReference>
<evidence type="ECO:0000256" key="2">
    <source>
        <dbReference type="ARBA" id="ARBA00046280"/>
    </source>
</evidence>
<dbReference type="Ensembl" id="ENSSFOT00015029231.2">
    <property type="protein sequence ID" value="ENSSFOP00015028903.1"/>
    <property type="gene ID" value="ENSSFOG00015018554.2"/>
</dbReference>
<dbReference type="InterPro" id="IPR042166">
    <property type="entry name" value="Vamp5"/>
</dbReference>
<evidence type="ECO:0000313" key="11">
    <source>
        <dbReference type="Proteomes" id="UP000694397"/>
    </source>
</evidence>
<dbReference type="PROSITE" id="PS50892">
    <property type="entry name" value="V_SNARE"/>
    <property type="match status" value="1"/>
</dbReference>
<dbReference type="GO" id="GO:0005886">
    <property type="term" value="C:plasma membrane"/>
    <property type="evidence" value="ECO:0007669"/>
    <property type="project" value="TreeGrafter"/>
</dbReference>
<dbReference type="PANTHER" id="PTHR47462">
    <property type="entry name" value="VESICLE-ASSOCIATED MEMBRANE PROTEIN 5"/>
    <property type="match status" value="1"/>
</dbReference>
<keyword evidence="6" id="KW-0472">Membrane</keyword>